<dbReference type="OrthoDB" id="9146593at2"/>
<proteinExistence type="predicted"/>
<name>A0A2S8FC68_9BACT</name>
<evidence type="ECO:0000313" key="3">
    <source>
        <dbReference type="Proteomes" id="UP000238322"/>
    </source>
</evidence>
<sequence length="441" mass="49295">MNLHKRPWISRRTFLRGTGVAMALPYLEAMMPQSVFAAPTPEAPSRMGMFYFGTGMNMRQFWPDQTGAEASSSRILKPLEKHRGEFTAINGTFLSEGGGHDGAYPFSTSIAKGKKQQRSPDQIAAQVIGADTRFSSLQLSVDRGTNFGSQALATISWNEQGVPLAAENDPKVVFDRLFRPDTRDEKIQEKNEFRRRRSILDLVRDDAKQLAGKLGQTDREQLEQYYNSVRELEKSLARRVEWADTPKPAVETDNLHGTYKKKMEGPEGSGDYLYDDYAKLMYDLIALAFQTDSSRVVSYVVRKELAGGVYPEFNVSQGYHSLSHHGNDPQSLEELARVDTIYMQHWAYLLDRLKSIREGDSTVLDRTVLGLSSGMGFEHSKDNLPTILSGGSALGVKHAGHLKLEQEVPLASVWHTMLDRINVPVNGQFQDSTGVISELVS</sequence>
<feature type="chain" id="PRO_5015758697" description="DUF1552 domain-containing protein" evidence="1">
    <location>
        <begin position="38"/>
        <end position="441"/>
    </location>
</feature>
<protein>
    <recommendedName>
        <fullName evidence="4">DUF1552 domain-containing protein</fullName>
    </recommendedName>
</protein>
<dbReference type="InterPro" id="IPR006311">
    <property type="entry name" value="TAT_signal"/>
</dbReference>
<evidence type="ECO:0000256" key="1">
    <source>
        <dbReference type="SAM" id="SignalP"/>
    </source>
</evidence>
<keyword evidence="1" id="KW-0732">Signal</keyword>
<organism evidence="2 3">
    <name type="scientific">Blastopirellula marina</name>
    <dbReference type="NCBI Taxonomy" id="124"/>
    <lineage>
        <taxon>Bacteria</taxon>
        <taxon>Pseudomonadati</taxon>
        <taxon>Planctomycetota</taxon>
        <taxon>Planctomycetia</taxon>
        <taxon>Pirellulales</taxon>
        <taxon>Pirellulaceae</taxon>
        <taxon>Blastopirellula</taxon>
    </lineage>
</organism>
<gene>
    <name evidence="2" type="ORF">C5Y83_27350</name>
</gene>
<feature type="signal peptide" evidence="1">
    <location>
        <begin position="1"/>
        <end position="37"/>
    </location>
</feature>
<evidence type="ECO:0000313" key="2">
    <source>
        <dbReference type="EMBL" id="PQO29761.1"/>
    </source>
</evidence>
<dbReference type="RefSeq" id="WP_105332955.1">
    <property type="nucleotide sequence ID" value="NZ_PUHY01000015.1"/>
</dbReference>
<reference evidence="2 3" key="1">
    <citation type="submission" date="2018-02" db="EMBL/GenBank/DDBJ databases">
        <title>Comparative genomes isolates from brazilian mangrove.</title>
        <authorList>
            <person name="Araujo J.E."/>
            <person name="Taketani R.G."/>
            <person name="Silva M.C.P."/>
            <person name="Loureco M.V."/>
            <person name="Andreote F.D."/>
        </authorList>
    </citation>
    <scope>NUCLEOTIDE SEQUENCE [LARGE SCALE GENOMIC DNA]</scope>
    <source>
        <strain evidence="2 3">Hex-1 MGV</strain>
    </source>
</reference>
<accession>A0A2S8FC68</accession>
<dbReference type="AlphaFoldDB" id="A0A2S8FC68"/>
<dbReference type="PROSITE" id="PS51318">
    <property type="entry name" value="TAT"/>
    <property type="match status" value="1"/>
</dbReference>
<dbReference type="Pfam" id="PF07586">
    <property type="entry name" value="HXXSHH"/>
    <property type="match status" value="1"/>
</dbReference>
<dbReference type="InterPro" id="IPR011447">
    <property type="entry name" value="DUF1552"/>
</dbReference>
<dbReference type="EMBL" id="PUHY01000015">
    <property type="protein sequence ID" value="PQO29761.1"/>
    <property type="molecule type" value="Genomic_DNA"/>
</dbReference>
<evidence type="ECO:0008006" key="4">
    <source>
        <dbReference type="Google" id="ProtNLM"/>
    </source>
</evidence>
<dbReference type="Proteomes" id="UP000238322">
    <property type="component" value="Unassembled WGS sequence"/>
</dbReference>
<comment type="caution">
    <text evidence="2">The sequence shown here is derived from an EMBL/GenBank/DDBJ whole genome shotgun (WGS) entry which is preliminary data.</text>
</comment>